<proteinExistence type="predicted"/>
<feature type="region of interest" description="Disordered" evidence="1">
    <location>
        <begin position="34"/>
        <end position="54"/>
    </location>
</feature>
<protein>
    <submittedName>
        <fullName evidence="2">Uncharacterized protein</fullName>
    </submittedName>
</protein>
<sequence length="54" mass="6049">MSKHFFRAKVPGWPPLEVDAGWDRPQQHFYLNVTAPGPPEEEDTSTSACTTCKS</sequence>
<evidence type="ECO:0000313" key="3">
    <source>
        <dbReference type="Proteomes" id="UP000010467"/>
    </source>
</evidence>
<dbReference type="EMBL" id="CP003384">
    <property type="protein sequence ID" value="AFZ69775.1"/>
    <property type="molecule type" value="Genomic_DNA"/>
</dbReference>
<keyword evidence="2" id="KW-0614">Plasmid</keyword>
<reference evidence="3" key="1">
    <citation type="submission" date="2012-03" db="EMBL/GenBank/DDBJ databases">
        <title>Complete sequence of plasmid 2 of Deinococcus peraridilitoris DSM 19664.</title>
        <authorList>
            <person name="Lucas S."/>
            <person name="Copeland A."/>
            <person name="Lapidus A."/>
            <person name="Glavina del Rio T."/>
            <person name="Dalin E."/>
            <person name="Tice H."/>
            <person name="Bruce D."/>
            <person name="Goodwin L."/>
            <person name="Pitluck S."/>
            <person name="Peters L."/>
            <person name="Mikhailova N."/>
            <person name="Lu M."/>
            <person name="Kyrpides N."/>
            <person name="Mavromatis K."/>
            <person name="Ivanova N."/>
            <person name="Brettin T."/>
            <person name="Detter J.C."/>
            <person name="Han C."/>
            <person name="Larimer F."/>
            <person name="Land M."/>
            <person name="Hauser L."/>
            <person name="Markowitz V."/>
            <person name="Cheng J.-F."/>
            <person name="Hugenholtz P."/>
            <person name="Woyke T."/>
            <person name="Wu D."/>
            <person name="Pukall R."/>
            <person name="Steenblock K."/>
            <person name="Brambilla E."/>
            <person name="Klenk H.-P."/>
            <person name="Eisen J.A."/>
        </authorList>
    </citation>
    <scope>NUCLEOTIDE SEQUENCE [LARGE SCALE GENOMIC DNA]</scope>
    <source>
        <strain evidence="3">DSM 19664 / LMG 22246 / CIP 109416 / KR-200</strain>
        <plasmid evidence="3">Plasmid pDEIPE02</plasmid>
    </source>
</reference>
<organism evidence="2 3">
    <name type="scientific">Deinococcus peraridilitoris (strain DSM 19664 / LMG 22246 / CIP 109416 / KR-200)</name>
    <dbReference type="NCBI Taxonomy" id="937777"/>
    <lineage>
        <taxon>Bacteria</taxon>
        <taxon>Thermotogati</taxon>
        <taxon>Deinococcota</taxon>
        <taxon>Deinococci</taxon>
        <taxon>Deinococcales</taxon>
        <taxon>Deinococcaceae</taxon>
        <taxon>Deinococcus</taxon>
    </lineage>
</organism>
<geneLocation type="plasmid" evidence="2 3">
    <name>pDEIPE02</name>
</geneLocation>
<evidence type="ECO:0000256" key="1">
    <source>
        <dbReference type="SAM" id="MobiDB-lite"/>
    </source>
</evidence>
<keyword evidence="3" id="KW-1185">Reference proteome</keyword>
<dbReference type="HOGENOM" id="CLU_3042640_0_0_0"/>
<dbReference type="Proteomes" id="UP000010467">
    <property type="component" value="Plasmid pDEIPE02"/>
</dbReference>
<dbReference type="AlphaFoldDB" id="L0A9N9"/>
<dbReference type="KEGG" id="dpd:Deipe_4447"/>
<feature type="compositionally biased region" description="Polar residues" evidence="1">
    <location>
        <begin position="45"/>
        <end position="54"/>
    </location>
</feature>
<name>L0A9N9_DEIPD</name>
<evidence type="ECO:0000313" key="2">
    <source>
        <dbReference type="EMBL" id="AFZ69775.1"/>
    </source>
</evidence>
<gene>
    <name evidence="2" type="ordered locus">Deipe_4447</name>
</gene>
<accession>L0A9N9</accession>